<evidence type="ECO:0000256" key="1">
    <source>
        <dbReference type="ARBA" id="ARBA00001933"/>
    </source>
</evidence>
<gene>
    <name evidence="5" type="ORF">EHS15_11585</name>
</gene>
<evidence type="ECO:0000313" key="5">
    <source>
        <dbReference type="EMBL" id="TGN19090.1"/>
    </source>
</evidence>
<evidence type="ECO:0000259" key="4">
    <source>
        <dbReference type="Pfam" id="PF00155"/>
    </source>
</evidence>
<accession>A0A4R9LXT3</accession>
<dbReference type="Gene3D" id="3.90.1150.10">
    <property type="entry name" value="Aspartate Aminotransferase, domain 1"/>
    <property type="match status" value="1"/>
</dbReference>
<dbReference type="InterPro" id="IPR004839">
    <property type="entry name" value="Aminotransferase_I/II_large"/>
</dbReference>
<comment type="caution">
    <text evidence="5">The sequence shown here is derived from an EMBL/GenBank/DDBJ whole genome shotgun (WGS) entry which is preliminary data.</text>
</comment>
<dbReference type="EMBL" id="RQHW01000042">
    <property type="protein sequence ID" value="TGN19090.1"/>
    <property type="molecule type" value="Genomic_DNA"/>
</dbReference>
<name>A0A4R9LXT3_9LEPT</name>
<dbReference type="Gene3D" id="3.40.640.10">
    <property type="entry name" value="Type I PLP-dependent aspartate aminotransferase-like (Major domain)"/>
    <property type="match status" value="1"/>
</dbReference>
<dbReference type="AlphaFoldDB" id="A0A4R9LXT3"/>
<dbReference type="GO" id="GO:0009102">
    <property type="term" value="P:biotin biosynthetic process"/>
    <property type="evidence" value="ECO:0007669"/>
    <property type="project" value="TreeGrafter"/>
</dbReference>
<sequence length="384" mass="43353">MTSHWQEISAELEKIRTKNLYRQCKVSSGIDFCSNDYLGLAKSGLLKEKMKENLSQDTLGSTAARLIKGHRQSMEDWERKFSEFVGAGASLSLANGYVANMGLIDTIADSRTAVFTDRLNHASILDGIRISGAIKKYYDHLDLDHLEEQVSKWDRDPASPGKRKKIIVSETLFSMDGDKPDIRRLVEIKKKYDCVLILDEAHSFGVFGKEGRGMCFEDLSREEMDSIEYRVYTLGKSLGLEGGIIATTELGREHLVNRMRPFIFSTAPMPMIFTTASDSLDLIRDMEKEREHLLRIASILRDGLAREGFSVSSTVSQIVPILMDTEEEALYYSAELRKIGFDVIAIRPPTVPTPRLRVSLNALLTEKEVLRLIEALVVVRRAKR</sequence>
<feature type="domain" description="Aminotransferase class I/classII large" evidence="4">
    <location>
        <begin position="29"/>
        <end position="376"/>
    </location>
</feature>
<dbReference type="PANTHER" id="PTHR13693:SF100">
    <property type="entry name" value="8-AMINO-7-OXONONANOATE SYNTHASE"/>
    <property type="match status" value="1"/>
</dbReference>
<dbReference type="InterPro" id="IPR050087">
    <property type="entry name" value="AON_synthase_class-II"/>
</dbReference>
<reference evidence="5" key="1">
    <citation type="journal article" date="2019" name="PLoS Negl. Trop. Dis.">
        <title>Revisiting the worldwide diversity of Leptospira species in the environment.</title>
        <authorList>
            <person name="Vincent A.T."/>
            <person name="Schiettekatte O."/>
            <person name="Bourhy P."/>
            <person name="Veyrier F.J."/>
            <person name="Picardeau M."/>
        </authorList>
    </citation>
    <scope>NUCLEOTIDE SEQUENCE [LARGE SCALE GENOMIC DNA]</scope>
    <source>
        <strain evidence="5">201300427</strain>
    </source>
</reference>
<dbReference type="GO" id="GO:0008710">
    <property type="term" value="F:8-amino-7-oxononanoate synthase activity"/>
    <property type="evidence" value="ECO:0007669"/>
    <property type="project" value="TreeGrafter"/>
</dbReference>
<evidence type="ECO:0000313" key="6">
    <source>
        <dbReference type="Proteomes" id="UP000298058"/>
    </source>
</evidence>
<dbReference type="Proteomes" id="UP000298058">
    <property type="component" value="Unassembled WGS sequence"/>
</dbReference>
<dbReference type="InterPro" id="IPR015421">
    <property type="entry name" value="PyrdxlP-dep_Trfase_major"/>
</dbReference>
<dbReference type="InterPro" id="IPR015424">
    <property type="entry name" value="PyrdxlP-dep_Trfase"/>
</dbReference>
<organism evidence="5 6">
    <name type="scientific">Leptospira idonii</name>
    <dbReference type="NCBI Taxonomy" id="1193500"/>
    <lineage>
        <taxon>Bacteria</taxon>
        <taxon>Pseudomonadati</taxon>
        <taxon>Spirochaetota</taxon>
        <taxon>Spirochaetia</taxon>
        <taxon>Leptospirales</taxon>
        <taxon>Leptospiraceae</taxon>
        <taxon>Leptospira</taxon>
    </lineage>
</organism>
<proteinExistence type="predicted"/>
<dbReference type="Pfam" id="PF00155">
    <property type="entry name" value="Aminotran_1_2"/>
    <property type="match status" value="1"/>
</dbReference>
<keyword evidence="2" id="KW-0808">Transferase</keyword>
<keyword evidence="6" id="KW-1185">Reference proteome</keyword>
<protein>
    <submittedName>
        <fullName evidence="5">8-amino-7-oxononanoate synthase</fullName>
    </submittedName>
</protein>
<evidence type="ECO:0000256" key="3">
    <source>
        <dbReference type="ARBA" id="ARBA00022898"/>
    </source>
</evidence>
<dbReference type="PANTHER" id="PTHR13693">
    <property type="entry name" value="CLASS II AMINOTRANSFERASE/8-AMINO-7-OXONONANOATE SYNTHASE"/>
    <property type="match status" value="1"/>
</dbReference>
<dbReference type="GO" id="GO:0030170">
    <property type="term" value="F:pyridoxal phosphate binding"/>
    <property type="evidence" value="ECO:0007669"/>
    <property type="project" value="InterPro"/>
</dbReference>
<dbReference type="InterPro" id="IPR015422">
    <property type="entry name" value="PyrdxlP-dep_Trfase_small"/>
</dbReference>
<keyword evidence="3" id="KW-0663">Pyridoxal phosphate</keyword>
<dbReference type="SUPFAM" id="SSF53383">
    <property type="entry name" value="PLP-dependent transferases"/>
    <property type="match status" value="1"/>
</dbReference>
<evidence type="ECO:0000256" key="2">
    <source>
        <dbReference type="ARBA" id="ARBA00022679"/>
    </source>
</evidence>
<comment type="cofactor">
    <cofactor evidence="1">
        <name>pyridoxal 5'-phosphate</name>
        <dbReference type="ChEBI" id="CHEBI:597326"/>
    </cofactor>
</comment>
<dbReference type="OrthoDB" id="9807157at2"/>